<evidence type="ECO:0000313" key="7">
    <source>
        <dbReference type="Proteomes" id="UP000031637"/>
    </source>
</evidence>
<sequence length="305" mass="33198">MTNAIELRDLRKTYPRNWAAPPFEALKGISLTVEQGEVFGFIGPNGAGKSTAIKILTGVMLPTDGSATLFGVDVTRPEARRGLGYVPENPSLPDYLTPMEILSMGLALHGRKPAAPDAHCMRWLERFSLGEAANKLVRGFSKGMAQRTALAHAMVVEPRLLILDEPLSGLDPIGRRDVVEILSEYHRQGGTIFLTSHVLHDVERLADRFGMIHKGELKTIQSPNELVGDQELVTVRSVGEGQVAGMTAESGGRWFVEVRRSALWSTLQEIDKAGHTLIEVKPTLTLESAFLRYSGLGEGAAPPKA</sequence>
<feature type="domain" description="ABC transporter" evidence="5">
    <location>
        <begin position="5"/>
        <end position="239"/>
    </location>
</feature>
<dbReference type="STRING" id="1223802.SUTH_02788"/>
<dbReference type="EMBL" id="AP012547">
    <property type="protein sequence ID" value="BAO30567.1"/>
    <property type="molecule type" value="Genomic_DNA"/>
</dbReference>
<gene>
    <name evidence="6" type="ORF">SUTH_02788</name>
</gene>
<organism evidence="6 7">
    <name type="scientific">Sulfuritalea hydrogenivorans sk43H</name>
    <dbReference type="NCBI Taxonomy" id="1223802"/>
    <lineage>
        <taxon>Bacteria</taxon>
        <taxon>Pseudomonadati</taxon>
        <taxon>Pseudomonadota</taxon>
        <taxon>Betaproteobacteria</taxon>
        <taxon>Nitrosomonadales</taxon>
        <taxon>Sterolibacteriaceae</taxon>
        <taxon>Sulfuritalea</taxon>
    </lineage>
</organism>
<accession>W0SI98</accession>
<evidence type="ECO:0000256" key="3">
    <source>
        <dbReference type="ARBA" id="ARBA00022741"/>
    </source>
</evidence>
<dbReference type="CDD" id="cd03230">
    <property type="entry name" value="ABC_DR_subfamily_A"/>
    <property type="match status" value="1"/>
</dbReference>
<keyword evidence="1" id="KW-0813">Transport</keyword>
<keyword evidence="3" id="KW-0547">Nucleotide-binding</keyword>
<dbReference type="Gene3D" id="3.40.50.300">
    <property type="entry name" value="P-loop containing nucleotide triphosphate hydrolases"/>
    <property type="match status" value="1"/>
</dbReference>
<evidence type="ECO:0000256" key="4">
    <source>
        <dbReference type="ARBA" id="ARBA00022840"/>
    </source>
</evidence>
<reference evidence="6 7" key="1">
    <citation type="journal article" date="2014" name="Syst. Appl. Microbiol.">
        <title>Complete genomes of freshwater sulfur oxidizers Sulfuricella denitrificans skB26 and Sulfuritalea hydrogenivorans sk43H: genetic insights into the sulfur oxidation pathway of betaproteobacteria.</title>
        <authorList>
            <person name="Watanabe T."/>
            <person name="Kojima H."/>
            <person name="Fukui M."/>
        </authorList>
    </citation>
    <scope>NUCLEOTIDE SEQUENCE [LARGE SCALE GENOMIC DNA]</scope>
    <source>
        <strain evidence="6">DSM22779</strain>
    </source>
</reference>
<dbReference type="SUPFAM" id="SSF52540">
    <property type="entry name" value="P-loop containing nucleoside triphosphate hydrolases"/>
    <property type="match status" value="1"/>
</dbReference>
<keyword evidence="2" id="KW-0472">Membrane</keyword>
<keyword evidence="2" id="KW-1003">Cell membrane</keyword>
<dbReference type="PANTHER" id="PTHR42939">
    <property type="entry name" value="ABC TRANSPORTER ATP-BINDING PROTEIN ALBC-RELATED"/>
    <property type="match status" value="1"/>
</dbReference>
<dbReference type="InterPro" id="IPR051782">
    <property type="entry name" value="ABC_Transporter_VariousFunc"/>
</dbReference>
<evidence type="ECO:0000256" key="2">
    <source>
        <dbReference type="ARBA" id="ARBA00022475"/>
    </source>
</evidence>
<dbReference type="PROSITE" id="PS50893">
    <property type="entry name" value="ABC_TRANSPORTER_2"/>
    <property type="match status" value="1"/>
</dbReference>
<proteinExistence type="predicted"/>
<dbReference type="PANTHER" id="PTHR42939:SF1">
    <property type="entry name" value="ABC TRANSPORTER ATP-BINDING PROTEIN ALBC-RELATED"/>
    <property type="match status" value="1"/>
</dbReference>
<dbReference type="RefSeq" id="WP_041100064.1">
    <property type="nucleotide sequence ID" value="NZ_AP012547.1"/>
</dbReference>
<dbReference type="Pfam" id="PF00005">
    <property type="entry name" value="ABC_tran"/>
    <property type="match status" value="1"/>
</dbReference>
<dbReference type="HOGENOM" id="CLU_000604_1_2_4"/>
<dbReference type="KEGG" id="shd:SUTH_02788"/>
<dbReference type="InterPro" id="IPR027417">
    <property type="entry name" value="P-loop_NTPase"/>
</dbReference>
<dbReference type="AlphaFoldDB" id="W0SI98"/>
<dbReference type="GO" id="GO:0005524">
    <property type="term" value="F:ATP binding"/>
    <property type="evidence" value="ECO:0007669"/>
    <property type="project" value="UniProtKB-KW"/>
</dbReference>
<evidence type="ECO:0000256" key="1">
    <source>
        <dbReference type="ARBA" id="ARBA00022448"/>
    </source>
</evidence>
<dbReference type="GO" id="GO:0016887">
    <property type="term" value="F:ATP hydrolysis activity"/>
    <property type="evidence" value="ECO:0007669"/>
    <property type="project" value="InterPro"/>
</dbReference>
<evidence type="ECO:0000313" key="6">
    <source>
        <dbReference type="EMBL" id="BAO30567.1"/>
    </source>
</evidence>
<dbReference type="SMART" id="SM00382">
    <property type="entry name" value="AAA"/>
    <property type="match status" value="1"/>
</dbReference>
<keyword evidence="4" id="KW-0067">ATP-binding</keyword>
<keyword evidence="7" id="KW-1185">Reference proteome</keyword>
<name>W0SI98_9PROT</name>
<protein>
    <submittedName>
        <fullName evidence="6">ABC transporter</fullName>
    </submittedName>
</protein>
<dbReference type="OrthoDB" id="9804819at2"/>
<dbReference type="InterPro" id="IPR003439">
    <property type="entry name" value="ABC_transporter-like_ATP-bd"/>
</dbReference>
<evidence type="ECO:0000259" key="5">
    <source>
        <dbReference type="PROSITE" id="PS50893"/>
    </source>
</evidence>
<dbReference type="InterPro" id="IPR003593">
    <property type="entry name" value="AAA+_ATPase"/>
</dbReference>
<dbReference type="Proteomes" id="UP000031637">
    <property type="component" value="Chromosome"/>
</dbReference>